<feature type="compositionally biased region" description="Polar residues" evidence="1">
    <location>
        <begin position="78"/>
        <end position="90"/>
    </location>
</feature>
<gene>
    <name evidence="2" type="ORF">PRZ48_002166</name>
</gene>
<dbReference type="PANTHER" id="PTHR34693:SF1">
    <property type="entry name" value="PROTEIN PAR32"/>
    <property type="match status" value="1"/>
</dbReference>
<feature type="compositionally biased region" description="Basic and acidic residues" evidence="1">
    <location>
        <begin position="115"/>
        <end position="135"/>
    </location>
</feature>
<comment type="caution">
    <text evidence="2">The sequence shown here is derived from an EMBL/GenBank/DDBJ whole genome shotgun (WGS) entry which is preliminary data.</text>
</comment>
<dbReference type="PANTHER" id="PTHR34693">
    <property type="entry name" value="PROTEIN PAR32"/>
    <property type="match status" value="1"/>
</dbReference>
<evidence type="ECO:0000313" key="3">
    <source>
        <dbReference type="Proteomes" id="UP001305779"/>
    </source>
</evidence>
<reference evidence="2 3" key="1">
    <citation type="journal article" date="2023" name="G3 (Bethesda)">
        <title>A chromosome-level genome assembly of Zasmidium syzygii isolated from banana leaves.</title>
        <authorList>
            <person name="van Westerhoven A.C."/>
            <person name="Mehrabi R."/>
            <person name="Talebi R."/>
            <person name="Steentjes M.B.F."/>
            <person name="Corcolon B."/>
            <person name="Chong P.A."/>
            <person name="Kema G.H.J."/>
            <person name="Seidl M.F."/>
        </authorList>
    </citation>
    <scope>NUCLEOTIDE SEQUENCE [LARGE SCALE GENOMIC DNA]</scope>
    <source>
        <strain evidence="2 3">P124</strain>
    </source>
</reference>
<feature type="region of interest" description="Disordered" evidence="1">
    <location>
        <begin position="25"/>
        <end position="135"/>
    </location>
</feature>
<sequence>MPYAGRGGAGNIQAVEEANKRIVEDLEANQQATETYTQPAPTSDEQYARVGRGGAGNFYNPQDSNDTDRVGLGDGINSLGSGATDTSKTPTAAPEPTRTFGRGGAGNFSFDSSENQDRAVRKKLEEDEKKEQQLKEVVEHVVDEKLAMPQKAKLPREVPEP</sequence>
<dbReference type="Proteomes" id="UP001305779">
    <property type="component" value="Unassembled WGS sequence"/>
</dbReference>
<organism evidence="2 3">
    <name type="scientific">Zasmidium cellare</name>
    <name type="common">Wine cellar mold</name>
    <name type="synonym">Racodium cellare</name>
    <dbReference type="NCBI Taxonomy" id="395010"/>
    <lineage>
        <taxon>Eukaryota</taxon>
        <taxon>Fungi</taxon>
        <taxon>Dikarya</taxon>
        <taxon>Ascomycota</taxon>
        <taxon>Pezizomycotina</taxon>
        <taxon>Dothideomycetes</taxon>
        <taxon>Dothideomycetidae</taxon>
        <taxon>Mycosphaerellales</taxon>
        <taxon>Mycosphaerellaceae</taxon>
        <taxon>Zasmidium</taxon>
    </lineage>
</organism>
<name>A0ABR0F4L8_ZASCE</name>
<evidence type="ECO:0000313" key="2">
    <source>
        <dbReference type="EMBL" id="KAK4508428.1"/>
    </source>
</evidence>
<dbReference type="Pfam" id="PF12223">
    <property type="entry name" value="DUF3602"/>
    <property type="match status" value="1"/>
</dbReference>
<proteinExistence type="predicted"/>
<accession>A0ABR0F4L8</accession>
<feature type="compositionally biased region" description="Polar residues" evidence="1">
    <location>
        <begin position="28"/>
        <end position="45"/>
    </location>
</feature>
<protein>
    <submittedName>
        <fullName evidence="2">Uncharacterized protein</fullName>
    </submittedName>
</protein>
<evidence type="ECO:0000256" key="1">
    <source>
        <dbReference type="SAM" id="MobiDB-lite"/>
    </source>
</evidence>
<dbReference type="InterPro" id="IPR053203">
    <property type="entry name" value="Cisplatin_resist-associated"/>
</dbReference>
<keyword evidence="3" id="KW-1185">Reference proteome</keyword>
<dbReference type="EMBL" id="JAXOVC010000001">
    <property type="protein sequence ID" value="KAK4508428.1"/>
    <property type="molecule type" value="Genomic_DNA"/>
</dbReference>
<dbReference type="InterPro" id="IPR022024">
    <property type="entry name" value="DUF3602"/>
</dbReference>